<proteinExistence type="predicted"/>
<sequence>MVRLWKILIETADRCFALAPLDTVAEYKKNGEVAILVTDREGEPVALLVST</sequence>
<evidence type="ECO:0000313" key="1">
    <source>
        <dbReference type="EMBL" id="HII47842.1"/>
    </source>
</evidence>
<dbReference type="AlphaFoldDB" id="A0A832T253"/>
<protein>
    <submittedName>
        <fullName evidence="1">Uncharacterized protein</fullName>
    </submittedName>
</protein>
<dbReference type="RefSeq" id="WP_011009456.1">
    <property type="nucleotide sequence ID" value="NZ_DUJP01000034.1"/>
</dbReference>
<dbReference type="GeneID" id="43496619"/>
<accession>A0A832T253</accession>
<comment type="caution">
    <text evidence="1">The sequence shown here is derived from an EMBL/GenBank/DDBJ whole genome shotgun (WGS) entry which is preliminary data.</text>
</comment>
<dbReference type="Proteomes" id="UP000651120">
    <property type="component" value="Unassembled WGS sequence"/>
</dbReference>
<dbReference type="EMBL" id="DUJP01000034">
    <property type="protein sequence ID" value="HII47842.1"/>
    <property type="molecule type" value="Genomic_DNA"/>
</dbReference>
<organism evidence="1 2">
    <name type="scientific">Pyrobaculum aerophilum</name>
    <dbReference type="NCBI Taxonomy" id="13773"/>
    <lineage>
        <taxon>Archaea</taxon>
        <taxon>Thermoproteota</taxon>
        <taxon>Thermoprotei</taxon>
        <taxon>Thermoproteales</taxon>
        <taxon>Thermoproteaceae</taxon>
        <taxon>Pyrobaculum</taxon>
    </lineage>
</organism>
<evidence type="ECO:0000313" key="2">
    <source>
        <dbReference type="Proteomes" id="UP000651120"/>
    </source>
</evidence>
<reference evidence="1" key="1">
    <citation type="journal article" date="2020" name="bioRxiv">
        <title>A rank-normalized archaeal taxonomy based on genome phylogeny resolves widespread incomplete and uneven classifications.</title>
        <authorList>
            <person name="Rinke C."/>
            <person name="Chuvochina M."/>
            <person name="Mussig A.J."/>
            <person name="Chaumeil P.-A."/>
            <person name="Waite D.W."/>
            <person name="Whitman W.B."/>
            <person name="Parks D.H."/>
            <person name="Hugenholtz P."/>
        </authorList>
    </citation>
    <scope>NUCLEOTIDE SEQUENCE</scope>
    <source>
        <strain evidence="1">UBA8839</strain>
    </source>
</reference>
<gene>
    <name evidence="1" type="ORF">HA333_10510</name>
</gene>
<name>A0A832T253_9CREN</name>